<name>A0A6J5KH59_9CAUD</name>
<sequence>MYMPSLVCPMCGWGIELVELSPQEMYYECNTCLTQFDLFDLPPPNPEDI</sequence>
<protein>
    <submittedName>
        <fullName evidence="1">Uncharacterized protein</fullName>
    </submittedName>
</protein>
<dbReference type="EMBL" id="LR796139">
    <property type="protein sequence ID" value="CAB4120865.1"/>
    <property type="molecule type" value="Genomic_DNA"/>
</dbReference>
<organism evidence="1">
    <name type="scientific">uncultured Caudovirales phage</name>
    <dbReference type="NCBI Taxonomy" id="2100421"/>
    <lineage>
        <taxon>Viruses</taxon>
        <taxon>Duplodnaviria</taxon>
        <taxon>Heunggongvirae</taxon>
        <taxon>Uroviricota</taxon>
        <taxon>Caudoviricetes</taxon>
        <taxon>Peduoviridae</taxon>
        <taxon>Maltschvirus</taxon>
        <taxon>Maltschvirus maltsch</taxon>
    </lineage>
</organism>
<evidence type="ECO:0000313" key="1">
    <source>
        <dbReference type="EMBL" id="CAB4120865.1"/>
    </source>
</evidence>
<accession>A0A6J5KH59</accession>
<reference evidence="1" key="1">
    <citation type="submission" date="2020-04" db="EMBL/GenBank/DDBJ databases">
        <authorList>
            <person name="Chiriac C."/>
            <person name="Salcher M."/>
            <person name="Ghai R."/>
            <person name="Kavagutti S V."/>
        </authorList>
    </citation>
    <scope>NUCLEOTIDE SEQUENCE</scope>
</reference>
<proteinExistence type="predicted"/>
<gene>
    <name evidence="1" type="ORF">UFOVP1_7</name>
</gene>